<comment type="caution">
    <text evidence="1">The sequence shown here is derived from an EMBL/GenBank/DDBJ whole genome shotgun (WGS) entry which is preliminary data.</text>
</comment>
<dbReference type="AlphaFoldDB" id="X6P6J8"/>
<reference evidence="1 2" key="1">
    <citation type="journal article" date="2013" name="Curr. Biol.">
        <title>The Genome of the Foraminiferan Reticulomyxa filosa.</title>
        <authorList>
            <person name="Glockner G."/>
            <person name="Hulsmann N."/>
            <person name="Schleicher M."/>
            <person name="Noegel A.A."/>
            <person name="Eichinger L."/>
            <person name="Gallinger C."/>
            <person name="Pawlowski J."/>
            <person name="Sierra R."/>
            <person name="Euteneuer U."/>
            <person name="Pillet L."/>
            <person name="Moustafa A."/>
            <person name="Platzer M."/>
            <person name="Groth M."/>
            <person name="Szafranski K."/>
            <person name="Schliwa M."/>
        </authorList>
    </citation>
    <scope>NUCLEOTIDE SEQUENCE [LARGE SCALE GENOMIC DNA]</scope>
</reference>
<proteinExistence type="predicted"/>
<evidence type="ECO:0000313" key="2">
    <source>
        <dbReference type="Proteomes" id="UP000023152"/>
    </source>
</evidence>
<dbReference type="Proteomes" id="UP000023152">
    <property type="component" value="Unassembled WGS sequence"/>
</dbReference>
<gene>
    <name evidence="1" type="ORF">RFI_02934</name>
</gene>
<dbReference type="EMBL" id="ASPP01002817">
    <property type="protein sequence ID" value="ETO34160.1"/>
    <property type="molecule type" value="Genomic_DNA"/>
</dbReference>
<protein>
    <submittedName>
        <fullName evidence="1">Uncharacterized protein</fullName>
    </submittedName>
</protein>
<evidence type="ECO:0000313" key="1">
    <source>
        <dbReference type="EMBL" id="ETO34160.1"/>
    </source>
</evidence>
<accession>X6P6J8</accession>
<sequence length="189" mass="22550">FFQGFVFQSNEVQFINENELTAILTFDLTLRKDKTFRSIIWIEDYLIKLLPHSNQLMQSTLQLLLNHSNYDKTAESNPWRRLWEHNEYWSLFQSLYEVQFEAWNTFIAKIQQCVGNFVEIVNKLLQGFQSTEFWPLVIKPPINIYKLLEFVQKQTRIWKDKRSIIQTIDTFYGEAEGQGFVLMVKLIGP</sequence>
<feature type="non-terminal residue" evidence="1">
    <location>
        <position position="1"/>
    </location>
</feature>
<feature type="non-terminal residue" evidence="1">
    <location>
        <position position="189"/>
    </location>
</feature>
<organism evidence="1 2">
    <name type="scientific">Reticulomyxa filosa</name>
    <dbReference type="NCBI Taxonomy" id="46433"/>
    <lineage>
        <taxon>Eukaryota</taxon>
        <taxon>Sar</taxon>
        <taxon>Rhizaria</taxon>
        <taxon>Retaria</taxon>
        <taxon>Foraminifera</taxon>
        <taxon>Monothalamids</taxon>
        <taxon>Reticulomyxidae</taxon>
        <taxon>Reticulomyxa</taxon>
    </lineage>
</organism>
<name>X6P6J8_RETFI</name>
<keyword evidence="2" id="KW-1185">Reference proteome</keyword>